<dbReference type="RefSeq" id="WP_078276590.1">
    <property type="nucleotide sequence ID" value="NZ_CAACXO010000003.1"/>
</dbReference>
<reference evidence="2 4" key="1">
    <citation type="submission" date="2017-02" db="EMBL/GenBank/DDBJ databases">
        <title>Draft genome sequence of Moraxella caviae CCUG 355 type strain.</title>
        <authorList>
            <person name="Engstrom-Jakobsson H."/>
            <person name="Salva-Serra F."/>
            <person name="Thorell K."/>
            <person name="Gonzales-Siles L."/>
            <person name="Karlsson R."/>
            <person name="Boulund F."/>
            <person name="Engstrand L."/>
            <person name="Moore E."/>
        </authorList>
    </citation>
    <scope>NUCLEOTIDE SEQUENCE [LARGE SCALE GENOMIC DNA]</scope>
    <source>
        <strain evidence="2 4">CCUG 355</strain>
    </source>
</reference>
<evidence type="ECO:0000313" key="4">
    <source>
        <dbReference type="Proteomes" id="UP000190435"/>
    </source>
</evidence>
<dbReference type="Proteomes" id="UP000255279">
    <property type="component" value="Unassembled WGS sequence"/>
</dbReference>
<dbReference type="OrthoDB" id="6649063at2"/>
<keyword evidence="1" id="KW-0812">Transmembrane</keyword>
<protein>
    <recommendedName>
        <fullName evidence="6">MFS transporter</fullName>
    </recommendedName>
</protein>
<keyword evidence="4" id="KW-1185">Reference proteome</keyword>
<dbReference type="AlphaFoldDB" id="A0A1T0A2H7"/>
<dbReference type="EMBL" id="UGQE01000004">
    <property type="protein sequence ID" value="STZ14339.1"/>
    <property type="molecule type" value="Genomic_DNA"/>
</dbReference>
<evidence type="ECO:0000256" key="1">
    <source>
        <dbReference type="SAM" id="Phobius"/>
    </source>
</evidence>
<dbReference type="EMBL" id="MUXU01000035">
    <property type="protein sequence ID" value="OOR89953.1"/>
    <property type="molecule type" value="Genomic_DNA"/>
</dbReference>
<feature type="transmembrane region" description="Helical" evidence="1">
    <location>
        <begin position="12"/>
        <end position="36"/>
    </location>
</feature>
<name>A0A1T0A2H7_9GAMM</name>
<evidence type="ECO:0000313" key="3">
    <source>
        <dbReference type="EMBL" id="STZ14339.1"/>
    </source>
</evidence>
<dbReference type="STRING" id="34060.B0181_05965"/>
<evidence type="ECO:0000313" key="2">
    <source>
        <dbReference type="EMBL" id="OOR89953.1"/>
    </source>
</evidence>
<sequence length="72" mass="7885">MSNSNNAKDGLSSFVAVIFTIALWGVQAFLGFLMPIYAIIKDVQNGKIMWAIADIVLFVPVGTVRGLMYLFS</sequence>
<evidence type="ECO:0000313" key="5">
    <source>
        <dbReference type="Proteomes" id="UP000255279"/>
    </source>
</evidence>
<evidence type="ECO:0008006" key="6">
    <source>
        <dbReference type="Google" id="ProtNLM"/>
    </source>
</evidence>
<feature type="transmembrane region" description="Helical" evidence="1">
    <location>
        <begin position="48"/>
        <end position="71"/>
    </location>
</feature>
<accession>A0A1T0A2H7</accession>
<proteinExistence type="predicted"/>
<gene>
    <name evidence="2" type="ORF">B0181_05965</name>
    <name evidence="3" type="ORF">NCTC10293_01932</name>
</gene>
<reference evidence="3 5" key="2">
    <citation type="submission" date="2018-06" db="EMBL/GenBank/DDBJ databases">
        <authorList>
            <consortium name="Pathogen Informatics"/>
            <person name="Doyle S."/>
        </authorList>
    </citation>
    <scope>NUCLEOTIDE SEQUENCE [LARGE SCALE GENOMIC DNA]</scope>
    <source>
        <strain evidence="3 5">NCTC10293</strain>
    </source>
</reference>
<organism evidence="2 4">
    <name type="scientific">Moraxella caviae</name>
    <dbReference type="NCBI Taxonomy" id="34060"/>
    <lineage>
        <taxon>Bacteria</taxon>
        <taxon>Pseudomonadati</taxon>
        <taxon>Pseudomonadota</taxon>
        <taxon>Gammaproteobacteria</taxon>
        <taxon>Moraxellales</taxon>
        <taxon>Moraxellaceae</taxon>
        <taxon>Moraxella</taxon>
    </lineage>
</organism>
<keyword evidence="1" id="KW-1133">Transmembrane helix</keyword>
<keyword evidence="1" id="KW-0472">Membrane</keyword>
<dbReference type="Proteomes" id="UP000190435">
    <property type="component" value="Unassembled WGS sequence"/>
</dbReference>